<reference evidence="4 5" key="1">
    <citation type="submission" date="2015-09" db="EMBL/GenBank/DDBJ databases">
        <authorList>
            <consortium name="Pathogen Informatics"/>
        </authorList>
    </citation>
    <scope>NUCLEOTIDE SEQUENCE [LARGE SCALE GENOMIC DNA]</scope>
    <source>
        <strain evidence="4 5">2789STDY5608891</strain>
    </source>
</reference>
<keyword evidence="2" id="KW-0472">Membrane</keyword>
<dbReference type="PANTHER" id="PTHR46558">
    <property type="entry name" value="TRACRIPTIONAL REGULATORY PROTEIN-RELATED-RELATED"/>
    <property type="match status" value="1"/>
</dbReference>
<proteinExistence type="predicted"/>
<feature type="transmembrane region" description="Helical" evidence="2">
    <location>
        <begin position="313"/>
        <end position="330"/>
    </location>
</feature>
<evidence type="ECO:0000256" key="2">
    <source>
        <dbReference type="SAM" id="Phobius"/>
    </source>
</evidence>
<dbReference type="EMBL" id="CYYA01000004">
    <property type="protein sequence ID" value="CUM87194.1"/>
    <property type="molecule type" value="Genomic_DNA"/>
</dbReference>
<sequence length="358" mass="40465">MKLAEKIMTLRKQRGWSQEELAQQLSVSRQSVSKWESGASVPDLDKILKMSEIFGVSTDTLLKEEMELNERKTTFEDLQNEQMKTDTSGMTNFCSNQNSTQQQFGEDTRSEEIPTHHVSMQEARDYLEWAKHKAPWIALGTFLCILSPVWLLLLGGMAEYKVLPITEDMAGGMGVAILLGIVAVAVAIFIIKGAHQERFCSFETQHIVAEEEVRKMVLEEKQEFAPLSRKCTVTGVILSIVSVVPMMLMAAFSMPDIYYIYSLAVLLIFVAIATFFFVWSGTITGSYQILLEEEDYSVKNKQSSGRRKQVSKIYWRSVTAIYLAVSFLTNRWDVTWIIWVCAGVLCGAVSAIMSLSRR</sequence>
<dbReference type="GeneID" id="97391290"/>
<dbReference type="InterPro" id="IPR001387">
    <property type="entry name" value="Cro/C1-type_HTH"/>
</dbReference>
<dbReference type="PROSITE" id="PS50943">
    <property type="entry name" value="HTH_CROC1"/>
    <property type="match status" value="1"/>
</dbReference>
<name>A0A173S9L4_EUBRA</name>
<dbReference type="SMART" id="SM00530">
    <property type="entry name" value="HTH_XRE"/>
    <property type="match status" value="1"/>
</dbReference>
<evidence type="ECO:0000313" key="4">
    <source>
        <dbReference type="EMBL" id="CUM87194.1"/>
    </source>
</evidence>
<protein>
    <submittedName>
        <fullName evidence="4">HTH-type transcriptional regulator immR</fullName>
    </submittedName>
</protein>
<feature type="transmembrane region" description="Helical" evidence="2">
    <location>
        <begin position="136"/>
        <end position="158"/>
    </location>
</feature>
<dbReference type="RefSeq" id="WP_022036038.1">
    <property type="nucleotide sequence ID" value="NZ_CP173382.1"/>
</dbReference>
<dbReference type="AlphaFoldDB" id="A0A173S9L4"/>
<feature type="transmembrane region" description="Helical" evidence="2">
    <location>
        <begin position="170"/>
        <end position="191"/>
    </location>
</feature>
<dbReference type="Proteomes" id="UP000095492">
    <property type="component" value="Unassembled WGS sequence"/>
</dbReference>
<dbReference type="Gene3D" id="1.10.260.40">
    <property type="entry name" value="lambda repressor-like DNA-binding domains"/>
    <property type="match status" value="1"/>
</dbReference>
<accession>A0A173S9L4</accession>
<keyword evidence="2" id="KW-1133">Transmembrane helix</keyword>
<dbReference type="SUPFAM" id="SSF47413">
    <property type="entry name" value="lambda repressor-like DNA-binding domains"/>
    <property type="match status" value="1"/>
</dbReference>
<dbReference type="OrthoDB" id="9815852at2"/>
<evidence type="ECO:0000259" key="3">
    <source>
        <dbReference type="PROSITE" id="PS50943"/>
    </source>
</evidence>
<dbReference type="Pfam" id="PF01381">
    <property type="entry name" value="HTH_3"/>
    <property type="match status" value="1"/>
</dbReference>
<feature type="transmembrane region" description="Helical" evidence="2">
    <location>
        <begin position="336"/>
        <end position="355"/>
    </location>
</feature>
<keyword evidence="2" id="KW-0812">Transmembrane</keyword>
<evidence type="ECO:0000313" key="5">
    <source>
        <dbReference type="Proteomes" id="UP000095492"/>
    </source>
</evidence>
<dbReference type="GO" id="GO:0003677">
    <property type="term" value="F:DNA binding"/>
    <property type="evidence" value="ECO:0007669"/>
    <property type="project" value="UniProtKB-KW"/>
</dbReference>
<dbReference type="CDD" id="cd00093">
    <property type="entry name" value="HTH_XRE"/>
    <property type="match status" value="1"/>
</dbReference>
<dbReference type="PANTHER" id="PTHR46558:SF13">
    <property type="entry name" value="HTH-TYPE TRANSCRIPTIONAL REGULATOR IMMR"/>
    <property type="match status" value="1"/>
</dbReference>
<feature type="domain" description="HTH cro/C1-type" evidence="3">
    <location>
        <begin position="10"/>
        <end position="61"/>
    </location>
</feature>
<feature type="transmembrane region" description="Helical" evidence="2">
    <location>
        <begin position="258"/>
        <end position="279"/>
    </location>
</feature>
<organism evidence="4 5">
    <name type="scientific">Eubacterium ramulus</name>
    <dbReference type="NCBI Taxonomy" id="39490"/>
    <lineage>
        <taxon>Bacteria</taxon>
        <taxon>Bacillati</taxon>
        <taxon>Bacillota</taxon>
        <taxon>Clostridia</taxon>
        <taxon>Eubacteriales</taxon>
        <taxon>Eubacteriaceae</taxon>
        <taxon>Eubacterium</taxon>
    </lineage>
</organism>
<dbReference type="InterPro" id="IPR010982">
    <property type="entry name" value="Lambda_DNA-bd_dom_sf"/>
</dbReference>
<dbReference type="STRING" id="39490.ERS852448_00867"/>
<evidence type="ECO:0000256" key="1">
    <source>
        <dbReference type="ARBA" id="ARBA00023125"/>
    </source>
</evidence>
<feature type="transmembrane region" description="Helical" evidence="2">
    <location>
        <begin position="231"/>
        <end position="252"/>
    </location>
</feature>
<keyword evidence="1" id="KW-0238">DNA-binding</keyword>
<gene>
    <name evidence="4" type="primary">immR_1</name>
    <name evidence="4" type="ORF">ERS852448_00867</name>
</gene>